<dbReference type="SUPFAM" id="SSF51695">
    <property type="entry name" value="PLC-like phosphodiesterases"/>
    <property type="match status" value="1"/>
</dbReference>
<sequence length="352" mass="40074">MWLVGLNFTTASPTNLARPETSDNTYIKLLDAVDSDEHPIETKYTTNTPAELVDDDFVVEAPADSSGNDFIVDYPQSLEPSDSRKPIYAIAHRVLTVKGVSHAISHGANAIEIDMVAWRKGWWADHDGTPTSYGDTAKEMFMEIGRQRDARKTINFVWLDIKNPDYCPPNDKWRHCSVEQLRDLVRQILEPKGVRVLYGFYSANSRAYDLISQSLNTNEAINLNGRVRKVLDEFEKHGPPQVAKRVMSYGYFNLPFQFGNCQEDRYYTCTELRQLTQSKGSGAVFGWTSAMGEDQYVDKLLGTAGVDGLIYGFKMTHYYDHSRTRAAAQDLIRWVRDHPDTHRMGTQDDNPW</sequence>
<dbReference type="InterPro" id="IPR017946">
    <property type="entry name" value="PLC-like_Pdiesterase_TIM-brl"/>
</dbReference>
<dbReference type="Proteomes" id="UP000541154">
    <property type="component" value="Unassembled WGS sequence"/>
</dbReference>
<reference evidence="1 2" key="1">
    <citation type="submission" date="2019-04" db="EMBL/GenBank/DDBJ databases">
        <title>Aspergillus burnettii sp. nov., novel species from soil in southeast Queensland.</title>
        <authorList>
            <person name="Gilchrist C.L.M."/>
            <person name="Pitt J.I."/>
            <person name="Lange L."/>
            <person name="Lacey H.J."/>
            <person name="Vuong D."/>
            <person name="Midgley D.J."/>
            <person name="Greenfield P."/>
            <person name="Bradbury M."/>
            <person name="Lacey E."/>
            <person name="Busk P.K."/>
            <person name="Pilgaard B."/>
            <person name="Chooi Y.H."/>
            <person name="Piggott A.M."/>
        </authorList>
    </citation>
    <scope>NUCLEOTIDE SEQUENCE [LARGE SCALE GENOMIC DNA]</scope>
    <source>
        <strain evidence="1 2">FRR 5400</strain>
    </source>
</reference>
<dbReference type="GO" id="GO:0008081">
    <property type="term" value="F:phosphoric diester hydrolase activity"/>
    <property type="evidence" value="ECO:0007669"/>
    <property type="project" value="InterPro"/>
</dbReference>
<organism evidence="1 2">
    <name type="scientific">Petromyces alliaceus</name>
    <name type="common">Aspergillus alliaceus</name>
    <dbReference type="NCBI Taxonomy" id="209559"/>
    <lineage>
        <taxon>Eukaryota</taxon>
        <taxon>Fungi</taxon>
        <taxon>Dikarya</taxon>
        <taxon>Ascomycota</taxon>
        <taxon>Pezizomycotina</taxon>
        <taxon>Eurotiomycetes</taxon>
        <taxon>Eurotiomycetidae</taxon>
        <taxon>Eurotiales</taxon>
        <taxon>Aspergillaceae</taxon>
        <taxon>Aspergillus</taxon>
        <taxon>Aspergillus subgen. Circumdati</taxon>
    </lineage>
</organism>
<name>A0A8H5ZRN1_PETAA</name>
<proteinExistence type="predicted"/>
<evidence type="ECO:0000313" key="1">
    <source>
        <dbReference type="EMBL" id="KAF5855578.1"/>
    </source>
</evidence>
<dbReference type="GO" id="GO:0006629">
    <property type="term" value="P:lipid metabolic process"/>
    <property type="evidence" value="ECO:0007669"/>
    <property type="project" value="InterPro"/>
</dbReference>
<evidence type="ECO:0008006" key="3">
    <source>
        <dbReference type="Google" id="ProtNLM"/>
    </source>
</evidence>
<accession>A0A8H5ZRN1</accession>
<keyword evidence="2" id="KW-1185">Reference proteome</keyword>
<evidence type="ECO:0000313" key="2">
    <source>
        <dbReference type="Proteomes" id="UP000541154"/>
    </source>
</evidence>
<gene>
    <name evidence="1" type="ORF">ETB97_008967</name>
</gene>
<protein>
    <recommendedName>
        <fullName evidence="3">Phospholipase D</fullName>
    </recommendedName>
</protein>
<dbReference type="Gene3D" id="3.20.20.190">
    <property type="entry name" value="Phosphatidylinositol (PI) phosphodiesterase"/>
    <property type="match status" value="1"/>
</dbReference>
<dbReference type="AlphaFoldDB" id="A0A8H5ZRN1"/>
<comment type="caution">
    <text evidence="1">The sequence shown here is derived from an EMBL/GenBank/DDBJ whole genome shotgun (WGS) entry which is preliminary data.</text>
</comment>
<dbReference type="EMBL" id="SPNV01000412">
    <property type="protein sequence ID" value="KAF5855578.1"/>
    <property type="molecule type" value="Genomic_DNA"/>
</dbReference>